<dbReference type="EMBL" id="ABCA03000045">
    <property type="protein sequence ID" value="EDS00845.1"/>
    <property type="molecule type" value="Genomic_DNA"/>
</dbReference>
<protein>
    <submittedName>
        <fullName evidence="1">Uncharacterized protein</fullName>
    </submittedName>
</protein>
<keyword evidence="2" id="KW-1185">Reference proteome</keyword>
<dbReference type="Proteomes" id="UP000005326">
    <property type="component" value="Unassembled WGS sequence"/>
</dbReference>
<organism evidence="1 2">
    <name type="scientific">[Eubacterium] siraeum DSM 15702</name>
    <dbReference type="NCBI Taxonomy" id="428128"/>
    <lineage>
        <taxon>Bacteria</taxon>
        <taxon>Bacillati</taxon>
        <taxon>Bacillota</taxon>
        <taxon>Clostridia</taxon>
        <taxon>Eubacteriales</taxon>
        <taxon>Oscillospiraceae</taxon>
        <taxon>Oscillospiraceae incertae sedis</taxon>
    </lineage>
</organism>
<gene>
    <name evidence="1" type="ORF">EUBSIR_01329</name>
</gene>
<dbReference type="AlphaFoldDB" id="B0MNB8"/>
<accession>B0MNB8</accession>
<comment type="caution">
    <text evidence="1">The sequence shown here is derived from an EMBL/GenBank/DDBJ whole genome shotgun (WGS) entry which is preliminary data.</text>
</comment>
<proteinExistence type="predicted"/>
<reference evidence="1" key="2">
    <citation type="submission" date="2014-06" db="EMBL/GenBank/DDBJ databases">
        <title>Draft genome sequence of Eubacterium siraeum (DSM 15702).</title>
        <authorList>
            <person name="Sudarsanam P."/>
            <person name="Ley R."/>
            <person name="Guruge J."/>
            <person name="Turnbaugh P.J."/>
            <person name="Mahowald M."/>
            <person name="Liep D."/>
            <person name="Gordon J."/>
        </authorList>
    </citation>
    <scope>NUCLEOTIDE SEQUENCE</scope>
    <source>
        <strain evidence="1">DSM 15702</strain>
    </source>
</reference>
<sequence length="114" mass="13252">MLLRYDYILTSYLSDKTDLISNFRIADLPGITDTKTPGNSAMTWKAKTAKHRREKEEKYRFYFNIPQRMFIVGATAVTASLPLQKRKVLCTTFRSLSLLRYDYILTSLLSDKTD</sequence>
<reference evidence="1" key="1">
    <citation type="submission" date="2007-10" db="EMBL/GenBank/DDBJ databases">
        <authorList>
            <person name="Fulton L."/>
            <person name="Clifton S."/>
            <person name="Fulton B."/>
            <person name="Xu J."/>
            <person name="Minx P."/>
            <person name="Pepin K.H."/>
            <person name="Johnson M."/>
            <person name="Thiruvilangam P."/>
            <person name="Bhonagiri V."/>
            <person name="Nash W.E."/>
            <person name="Mardis E.R."/>
            <person name="Wilson R.K."/>
        </authorList>
    </citation>
    <scope>NUCLEOTIDE SEQUENCE [LARGE SCALE GENOMIC DNA]</scope>
    <source>
        <strain evidence="1">DSM 15702</strain>
    </source>
</reference>
<evidence type="ECO:0000313" key="1">
    <source>
        <dbReference type="EMBL" id="EDS00845.1"/>
    </source>
</evidence>
<evidence type="ECO:0000313" key="2">
    <source>
        <dbReference type="Proteomes" id="UP000005326"/>
    </source>
</evidence>
<name>B0MNB8_9FIRM</name>